<dbReference type="EMBL" id="BNJG01000001">
    <property type="protein sequence ID" value="GHO54006.1"/>
    <property type="molecule type" value="Genomic_DNA"/>
</dbReference>
<keyword evidence="1 3" id="KW-0963">Cytoplasm</keyword>
<sequence length="292" mass="32324">MSTQRDLWRSELDPERIVQMTVNHWQEMEHHEREDVLAVEEPFEVRINGESLAVIMRTPGHDKELALGFLFSEGILSTIDDIEGIESAVDSDGLPLENVINVRLRQPGNAASETSCDLPGGVSFERHFAVSSSCGLCGKNSIASLLQDAPPLEQDTLQVSAKTLYMLAQRLREQQAVFSHTGGLHAAGLFSLRGELQLLREDIGRHNAVDKLIGHGFLHKGLPYRENLLLVSGRTSFEIIQKALQARIPYVIAISAPSSLAVDLAEKSNMTLVGFLRGHSMNIYTHPERITL</sequence>
<dbReference type="PANTHER" id="PTHR30592:SF1">
    <property type="entry name" value="SULFUR CARRIER PROTEIN FDHD"/>
    <property type="match status" value="1"/>
</dbReference>
<comment type="caution">
    <text evidence="3">Lacks conserved residue(s) required for the propagation of feature annotation.</text>
</comment>
<comment type="subcellular location">
    <subcellularLocation>
        <location evidence="3">Cytoplasm</location>
    </subcellularLocation>
</comment>
<dbReference type="InterPro" id="IPR016193">
    <property type="entry name" value="Cytidine_deaminase-like"/>
</dbReference>
<dbReference type="NCBIfam" id="TIGR00129">
    <property type="entry name" value="fdhD_narQ"/>
    <property type="match status" value="1"/>
</dbReference>
<keyword evidence="2 3" id="KW-0501">Molybdenum cofactor biosynthesis</keyword>
<dbReference type="Gene3D" id="3.40.140.10">
    <property type="entry name" value="Cytidine Deaminase, domain 2"/>
    <property type="match status" value="1"/>
</dbReference>
<proteinExistence type="inferred from homology"/>
<dbReference type="Gene3D" id="3.10.20.10">
    <property type="match status" value="1"/>
</dbReference>
<dbReference type="HAMAP" id="MF_00187">
    <property type="entry name" value="FdhD"/>
    <property type="match status" value="1"/>
</dbReference>
<accession>A0ABQ3UMN1</accession>
<comment type="caution">
    <text evidence="4">The sequence shown here is derived from an EMBL/GenBank/DDBJ whole genome shotgun (WGS) entry which is preliminary data.</text>
</comment>
<comment type="similarity">
    <text evidence="3">Belongs to the FdhD family.</text>
</comment>
<dbReference type="PANTHER" id="PTHR30592">
    <property type="entry name" value="FORMATE DEHYDROGENASE"/>
    <property type="match status" value="1"/>
</dbReference>
<feature type="active site" description="Cysteine persulfide intermediate" evidence="3">
    <location>
        <position position="134"/>
    </location>
</feature>
<reference evidence="4 5" key="1">
    <citation type="journal article" date="2021" name="Int. J. Syst. Evol. Microbiol.">
        <title>Reticulibacter mediterranei gen. nov., sp. nov., within the new family Reticulibacteraceae fam. nov., and Ktedonospora formicarum gen. nov., sp. nov., Ktedonobacter robiniae sp. nov., Dictyobacter formicarum sp. nov. and Dictyobacter arantiisoli sp. nov., belonging to the class Ktedonobacteria.</title>
        <authorList>
            <person name="Yabe S."/>
            <person name="Zheng Y."/>
            <person name="Wang C.M."/>
            <person name="Sakai Y."/>
            <person name="Abe K."/>
            <person name="Yokota A."/>
            <person name="Donadio S."/>
            <person name="Cavaletti L."/>
            <person name="Monciardini P."/>
        </authorList>
    </citation>
    <scope>NUCLEOTIDE SEQUENCE [LARGE SCALE GENOMIC DNA]</scope>
    <source>
        <strain evidence="4 5">SOSP1-30</strain>
    </source>
</reference>
<dbReference type="Pfam" id="PF02634">
    <property type="entry name" value="FdhD-NarQ"/>
    <property type="match status" value="1"/>
</dbReference>
<dbReference type="NCBIfam" id="NF001943">
    <property type="entry name" value="PRK00724.1-2"/>
    <property type="match status" value="1"/>
</dbReference>
<evidence type="ECO:0000256" key="3">
    <source>
        <dbReference type="HAMAP-Rule" id="MF_00187"/>
    </source>
</evidence>
<gene>
    <name evidence="3 4" type="primary">fdhD</name>
    <name evidence="4" type="ORF">KSB_24810</name>
</gene>
<name>A0ABQ3UMN1_9CHLR</name>
<dbReference type="InterPro" id="IPR003786">
    <property type="entry name" value="FdhD"/>
</dbReference>
<comment type="function">
    <text evidence="3">Required for formate dehydrogenase (FDH) activity. Acts as a sulfur carrier protein that transfers sulfur from IscS to the molybdenum cofactor prior to its insertion into FDH.</text>
</comment>
<evidence type="ECO:0000256" key="1">
    <source>
        <dbReference type="ARBA" id="ARBA00022490"/>
    </source>
</evidence>
<dbReference type="RefSeq" id="WP_201370767.1">
    <property type="nucleotide sequence ID" value="NZ_BNJG01000001.1"/>
</dbReference>
<evidence type="ECO:0000313" key="4">
    <source>
        <dbReference type="EMBL" id="GHO54006.1"/>
    </source>
</evidence>
<keyword evidence="5" id="KW-1185">Reference proteome</keyword>
<dbReference type="PIRSF" id="PIRSF015626">
    <property type="entry name" value="FdhD"/>
    <property type="match status" value="1"/>
</dbReference>
<dbReference type="SUPFAM" id="SSF53927">
    <property type="entry name" value="Cytidine deaminase-like"/>
    <property type="match status" value="1"/>
</dbReference>
<protein>
    <recommendedName>
        <fullName evidence="3">Sulfur carrier protein FdhD</fullName>
    </recommendedName>
</protein>
<evidence type="ECO:0000256" key="2">
    <source>
        <dbReference type="ARBA" id="ARBA00023150"/>
    </source>
</evidence>
<organism evidence="4 5">
    <name type="scientific">Ktedonobacter robiniae</name>
    <dbReference type="NCBI Taxonomy" id="2778365"/>
    <lineage>
        <taxon>Bacteria</taxon>
        <taxon>Bacillati</taxon>
        <taxon>Chloroflexota</taxon>
        <taxon>Ktedonobacteria</taxon>
        <taxon>Ktedonobacterales</taxon>
        <taxon>Ktedonobacteraceae</taxon>
        <taxon>Ktedonobacter</taxon>
    </lineage>
</organism>
<evidence type="ECO:0000313" key="5">
    <source>
        <dbReference type="Proteomes" id="UP000654345"/>
    </source>
</evidence>
<dbReference type="Proteomes" id="UP000654345">
    <property type="component" value="Unassembled WGS sequence"/>
</dbReference>